<dbReference type="AlphaFoldDB" id="A0A4Y8ZL09"/>
<dbReference type="OrthoDB" id="7557703at2"/>
<organism evidence="2 3">
    <name type="scientific">Sphingomonas parva</name>
    <dbReference type="NCBI Taxonomy" id="2555898"/>
    <lineage>
        <taxon>Bacteria</taxon>
        <taxon>Pseudomonadati</taxon>
        <taxon>Pseudomonadota</taxon>
        <taxon>Alphaproteobacteria</taxon>
        <taxon>Sphingomonadales</taxon>
        <taxon>Sphingomonadaceae</taxon>
        <taxon>Sphingomonas</taxon>
    </lineage>
</organism>
<gene>
    <name evidence="2" type="ORF">E2493_18695</name>
</gene>
<sequence length="391" mass="41739">MELPGGLLHLETSPIRIAPSGKSPMLLAGAGRLPDPARCVTLRPGLWGSAVQDIAERRKTEAPDIVIGQAALWIGMGDGLSWPWLDVAIRIGDGWEKALDVNGPLLQRPDVLAFVPALRAFVARERSEVRLASLGGSMRLSLSRSETGWLRGEAKLDRGALSQTIGFPLREELLAPALAGAEAVAARLASEDRGWRPDPARLAAGEAPRPPRDSGIAREEDPLRAPFEPWDAGLGAGEDVAFTYTHDGYGWYSVQVRLGERSGEFGGGYLTDPMGDLLRAGLALLADAWQAELTCNAEPGLTRVRFERVTLGGDVLPDGRPLARHGCRISICDVRSSGEEQPPEFDALCRSPRAVAEAVYAMALAHFADDAGPWSAPMAALEAALAAVPDE</sequence>
<feature type="compositionally biased region" description="Basic and acidic residues" evidence="1">
    <location>
        <begin position="209"/>
        <end position="221"/>
    </location>
</feature>
<accession>A0A4Y8ZL09</accession>
<proteinExistence type="predicted"/>
<comment type="caution">
    <text evidence="2">The sequence shown here is derived from an EMBL/GenBank/DDBJ whole genome shotgun (WGS) entry which is preliminary data.</text>
</comment>
<evidence type="ECO:0000313" key="3">
    <source>
        <dbReference type="Proteomes" id="UP000298213"/>
    </source>
</evidence>
<keyword evidence="3" id="KW-1185">Reference proteome</keyword>
<feature type="region of interest" description="Disordered" evidence="1">
    <location>
        <begin position="196"/>
        <end position="221"/>
    </location>
</feature>
<evidence type="ECO:0000313" key="2">
    <source>
        <dbReference type="EMBL" id="TFI56710.1"/>
    </source>
</evidence>
<name>A0A4Y8ZL09_9SPHN</name>
<protein>
    <submittedName>
        <fullName evidence="2">Uncharacterized protein</fullName>
    </submittedName>
</protein>
<reference evidence="2 3" key="1">
    <citation type="submission" date="2019-03" db="EMBL/GenBank/DDBJ databases">
        <title>Genome sequence of Sphingomonas sp. 17J27-24.</title>
        <authorList>
            <person name="Kim M."/>
            <person name="Maeng S."/>
            <person name="Sathiyaraj S."/>
        </authorList>
    </citation>
    <scope>NUCLEOTIDE SEQUENCE [LARGE SCALE GENOMIC DNA]</scope>
    <source>
        <strain evidence="2 3">17J27-24</strain>
    </source>
</reference>
<dbReference type="EMBL" id="SPDV01000057">
    <property type="protein sequence ID" value="TFI56710.1"/>
    <property type="molecule type" value="Genomic_DNA"/>
</dbReference>
<evidence type="ECO:0000256" key="1">
    <source>
        <dbReference type="SAM" id="MobiDB-lite"/>
    </source>
</evidence>
<dbReference type="Proteomes" id="UP000298213">
    <property type="component" value="Unassembled WGS sequence"/>
</dbReference>